<dbReference type="EMBL" id="JAMFTS010000003">
    <property type="protein sequence ID" value="KAJ4769614.1"/>
    <property type="molecule type" value="Genomic_DNA"/>
</dbReference>
<dbReference type="InterPro" id="IPR011600">
    <property type="entry name" value="Pept_C14_caspase"/>
</dbReference>
<comment type="caution">
    <text evidence="4">The sequence shown here is derived from an EMBL/GenBank/DDBJ whole genome shotgun (WGS) entry which is preliminary data.</text>
</comment>
<evidence type="ECO:0000313" key="4">
    <source>
        <dbReference type="EMBL" id="KAJ4769614.1"/>
    </source>
</evidence>
<evidence type="ECO:0000256" key="2">
    <source>
        <dbReference type="SAM" id="MobiDB-lite"/>
    </source>
</evidence>
<gene>
    <name evidence="4" type="ORF">LUZ62_053871</name>
</gene>
<comment type="similarity">
    <text evidence="1">Belongs to the peptidase C14B family.</text>
</comment>
<dbReference type="GO" id="GO:0005737">
    <property type="term" value="C:cytoplasm"/>
    <property type="evidence" value="ECO:0007669"/>
    <property type="project" value="TreeGrafter"/>
</dbReference>
<dbReference type="GO" id="GO:0006508">
    <property type="term" value="P:proteolysis"/>
    <property type="evidence" value="ECO:0007669"/>
    <property type="project" value="InterPro"/>
</dbReference>
<dbReference type="GO" id="GO:0004197">
    <property type="term" value="F:cysteine-type endopeptidase activity"/>
    <property type="evidence" value="ECO:0007669"/>
    <property type="project" value="InterPro"/>
</dbReference>
<evidence type="ECO:0000259" key="3">
    <source>
        <dbReference type="Pfam" id="PF00656"/>
    </source>
</evidence>
<dbReference type="Gene3D" id="3.40.50.12660">
    <property type="match status" value="2"/>
</dbReference>
<dbReference type="Pfam" id="PF00656">
    <property type="entry name" value="Peptidase_C14"/>
    <property type="match status" value="1"/>
</dbReference>
<evidence type="ECO:0000256" key="1">
    <source>
        <dbReference type="ARBA" id="ARBA00009005"/>
    </source>
</evidence>
<protein>
    <submittedName>
        <fullName evidence="4">Metacaspase</fullName>
    </submittedName>
</protein>
<feature type="region of interest" description="Disordered" evidence="2">
    <location>
        <begin position="153"/>
        <end position="172"/>
    </location>
</feature>
<organism evidence="4 5">
    <name type="scientific">Rhynchospora pubera</name>
    <dbReference type="NCBI Taxonomy" id="906938"/>
    <lineage>
        <taxon>Eukaryota</taxon>
        <taxon>Viridiplantae</taxon>
        <taxon>Streptophyta</taxon>
        <taxon>Embryophyta</taxon>
        <taxon>Tracheophyta</taxon>
        <taxon>Spermatophyta</taxon>
        <taxon>Magnoliopsida</taxon>
        <taxon>Liliopsida</taxon>
        <taxon>Poales</taxon>
        <taxon>Cyperaceae</taxon>
        <taxon>Cyperoideae</taxon>
        <taxon>Rhynchosporeae</taxon>
        <taxon>Rhynchospora</taxon>
    </lineage>
</organism>
<proteinExistence type="inferred from homology"/>
<reference evidence="4" key="1">
    <citation type="submission" date="2022-08" db="EMBL/GenBank/DDBJ databases">
        <authorList>
            <person name="Marques A."/>
        </authorList>
    </citation>
    <scope>NUCLEOTIDE SEQUENCE</scope>
    <source>
        <strain evidence="4">RhyPub2mFocal</strain>
        <tissue evidence="4">Leaves</tissue>
    </source>
</reference>
<sequence>MGKKALLIGINYPGTKAELQGCINDVWRMHKSLDQRFGFSHQDIVVMIDTDPSYPQPTGANIRRAIADLIRSAQPGDFLFMHYSGHGTRLPAESGEDDDTGYDECIVPSDMNLITDDDFRDFVDKIPQGCRFTIVSDSCHSGGLLDKTKEQIGDSMKKDDEEEEEDSHSHFGFSSFIKHAASSALESRGINLPIEEFGGHGHHRQHHRHQESEQVETTNPSGGHIKNRSLPLPTLIEMLKQKTGKDDIDVGKIRPTLFDMFGEDSSPKVKKFMKVLFTKFQEGGQSGEGGSGGFMSVVGSLAQDFLKQKLQDNDEDYVKPALETKVNSKQEAYAGSRKLSLPDNGILISGCQTDQTSADANSPQGSYGALSNAIQTILAETDGEVSNKKLVLMARRKLKKQGYTQQPGLYCTDEHADAPFVC</sequence>
<dbReference type="AlphaFoldDB" id="A0AAV8DR98"/>
<accession>A0AAV8DR98</accession>
<dbReference type="PANTHER" id="PTHR48104">
    <property type="entry name" value="METACASPASE-4"/>
    <property type="match status" value="1"/>
</dbReference>
<dbReference type="PANTHER" id="PTHR48104:SF30">
    <property type="entry name" value="METACASPASE-1"/>
    <property type="match status" value="1"/>
</dbReference>
<keyword evidence="5" id="KW-1185">Reference proteome</keyword>
<feature type="compositionally biased region" description="Basic residues" evidence="2">
    <location>
        <begin position="200"/>
        <end position="209"/>
    </location>
</feature>
<feature type="domain" description="Peptidase C14 caspase" evidence="3">
    <location>
        <begin position="3"/>
        <end position="412"/>
    </location>
</feature>
<name>A0AAV8DR98_9POAL</name>
<dbReference type="Proteomes" id="UP001140206">
    <property type="component" value="Chromosome 3"/>
</dbReference>
<feature type="region of interest" description="Disordered" evidence="2">
    <location>
        <begin position="199"/>
        <end position="229"/>
    </location>
</feature>
<dbReference type="InterPro" id="IPR050452">
    <property type="entry name" value="Metacaspase"/>
</dbReference>
<evidence type="ECO:0000313" key="5">
    <source>
        <dbReference type="Proteomes" id="UP001140206"/>
    </source>
</evidence>